<name>A0A7V4WVF1_CALAY</name>
<keyword evidence="1" id="KW-1133">Transmembrane helix</keyword>
<dbReference type="EMBL" id="DRQG01000106">
    <property type="protein sequence ID" value="HGY56284.1"/>
    <property type="molecule type" value="Genomic_DNA"/>
</dbReference>
<dbReference type="AlphaFoldDB" id="A0A7V4WVF1"/>
<protein>
    <recommendedName>
        <fullName evidence="3">ECF transporter S component</fullName>
    </recommendedName>
</protein>
<feature type="transmembrane region" description="Helical" evidence="1">
    <location>
        <begin position="136"/>
        <end position="160"/>
    </location>
</feature>
<feature type="transmembrane region" description="Helical" evidence="1">
    <location>
        <begin position="108"/>
        <end position="130"/>
    </location>
</feature>
<feature type="transmembrane region" description="Helical" evidence="1">
    <location>
        <begin position="74"/>
        <end position="96"/>
    </location>
</feature>
<comment type="caution">
    <text evidence="2">The sequence shown here is derived from an EMBL/GenBank/DDBJ whole genome shotgun (WGS) entry which is preliminary data.</text>
</comment>
<keyword evidence="1" id="KW-0812">Transmembrane</keyword>
<dbReference type="Proteomes" id="UP000885779">
    <property type="component" value="Unassembled WGS sequence"/>
</dbReference>
<feature type="transmembrane region" description="Helical" evidence="1">
    <location>
        <begin position="48"/>
        <end position="68"/>
    </location>
</feature>
<proteinExistence type="predicted"/>
<reference evidence="2" key="1">
    <citation type="journal article" date="2020" name="mSystems">
        <title>Genome- and Community-Level Interaction Insights into Carbon Utilization and Element Cycling Functions of Hydrothermarchaeota in Hydrothermal Sediment.</title>
        <authorList>
            <person name="Zhou Z."/>
            <person name="Liu Y."/>
            <person name="Xu W."/>
            <person name="Pan J."/>
            <person name="Luo Z.H."/>
            <person name="Li M."/>
        </authorList>
    </citation>
    <scope>NUCLEOTIDE SEQUENCE [LARGE SCALE GENOMIC DNA]</scope>
    <source>
        <strain evidence="2">HyVt-577</strain>
    </source>
</reference>
<gene>
    <name evidence="2" type="ORF">ENK44_11305</name>
</gene>
<accession>A0A7V4WVF1</accession>
<dbReference type="Gene3D" id="1.10.1760.20">
    <property type="match status" value="1"/>
</dbReference>
<evidence type="ECO:0008006" key="3">
    <source>
        <dbReference type="Google" id="ProtNLM"/>
    </source>
</evidence>
<keyword evidence="1" id="KW-0472">Membrane</keyword>
<evidence type="ECO:0000256" key="1">
    <source>
        <dbReference type="SAM" id="Phobius"/>
    </source>
</evidence>
<feature type="transmembrane region" description="Helical" evidence="1">
    <location>
        <begin position="12"/>
        <end position="36"/>
    </location>
</feature>
<organism evidence="2">
    <name type="scientific">Caldithrix abyssi</name>
    <dbReference type="NCBI Taxonomy" id="187145"/>
    <lineage>
        <taxon>Bacteria</taxon>
        <taxon>Pseudomonadati</taxon>
        <taxon>Calditrichota</taxon>
        <taxon>Calditrichia</taxon>
        <taxon>Calditrichales</taxon>
        <taxon>Calditrichaceae</taxon>
        <taxon>Caldithrix</taxon>
    </lineage>
</organism>
<evidence type="ECO:0000313" key="2">
    <source>
        <dbReference type="EMBL" id="HGY56284.1"/>
    </source>
</evidence>
<sequence>MKEQDLRQIPLTAFFAALAVALPQLFHLLGLGAVFLPMFLPVTTGAMLLSWQFALALALIAPMTSWLLTGMPPLVPPVLPVVIAELIVIALGASYLRFHKQMNVWLTLLTVLLFDRLFLFLLVSFIAPLFGWEHPLFSLGIVASGLPGIALQIIAIPLVMRFVEEKYPQYYSPDLHT</sequence>